<reference evidence="3" key="1">
    <citation type="journal article" date="2007" name="Nature">
        <title>The grapevine genome sequence suggests ancestral hexaploidization in major angiosperm phyla.</title>
        <authorList>
            <consortium name="The French-Italian Public Consortium for Grapevine Genome Characterization."/>
            <person name="Jaillon O."/>
            <person name="Aury J.-M."/>
            <person name="Noel B."/>
            <person name="Policriti A."/>
            <person name="Clepet C."/>
            <person name="Casagrande A."/>
            <person name="Choisne N."/>
            <person name="Aubourg S."/>
            <person name="Vitulo N."/>
            <person name="Jubin C."/>
            <person name="Vezzi A."/>
            <person name="Legeai F."/>
            <person name="Hugueney P."/>
            <person name="Dasilva C."/>
            <person name="Horner D."/>
            <person name="Mica E."/>
            <person name="Jublot D."/>
            <person name="Poulain J."/>
            <person name="Bruyere C."/>
            <person name="Billault A."/>
            <person name="Segurens B."/>
            <person name="Gouyvenoux M."/>
            <person name="Ugarte E."/>
            <person name="Cattonaro F."/>
            <person name="Anthouard V."/>
            <person name="Vico V."/>
            <person name="Del Fabbro C."/>
            <person name="Alaux M."/>
            <person name="Di Gaspero G."/>
            <person name="Dumas V."/>
            <person name="Felice N."/>
            <person name="Paillard S."/>
            <person name="Juman I."/>
            <person name="Moroldo M."/>
            <person name="Scalabrin S."/>
            <person name="Canaguier A."/>
            <person name="Le Clainche I."/>
            <person name="Malacrida G."/>
            <person name="Durand E."/>
            <person name="Pesole G."/>
            <person name="Laucou V."/>
            <person name="Chatelet P."/>
            <person name="Merdinoglu D."/>
            <person name="Delledonne M."/>
            <person name="Pezzotti M."/>
            <person name="Lecharny A."/>
            <person name="Scarpelli C."/>
            <person name="Artiguenave F."/>
            <person name="Pe M.E."/>
            <person name="Valle G."/>
            <person name="Morgante M."/>
            <person name="Caboche M."/>
            <person name="Adam-Blondon A.-F."/>
            <person name="Weissenbach J."/>
            <person name="Quetier F."/>
            <person name="Wincker P."/>
        </authorList>
    </citation>
    <scope>NUCLEOTIDE SEQUENCE [LARGE SCALE GENOMIC DNA]</scope>
    <source>
        <strain evidence="3">cv. Pinot noir / PN40024</strain>
    </source>
</reference>
<sequence length="39" mass="4953">MFFIIFIKYINLYLLFYYYLGILSYLLFKFSYTYIKIIS</sequence>
<evidence type="ECO:0000256" key="1">
    <source>
        <dbReference type="SAM" id="Phobius"/>
    </source>
</evidence>
<dbReference type="InParanoid" id="E0CR57"/>
<evidence type="ECO:0000313" key="2">
    <source>
        <dbReference type="EMBL" id="CBI19011.3"/>
    </source>
</evidence>
<gene>
    <name evidence="2" type="ordered locus">VIT_18s0001g02670</name>
</gene>
<feature type="transmembrane region" description="Helical" evidence="1">
    <location>
        <begin position="6"/>
        <end position="28"/>
    </location>
</feature>
<name>E0CR57_VITVI</name>
<keyword evidence="1" id="KW-0472">Membrane</keyword>
<keyword evidence="1" id="KW-1133">Transmembrane helix</keyword>
<protein>
    <submittedName>
        <fullName evidence="2">Uncharacterized protein</fullName>
    </submittedName>
</protein>
<proteinExistence type="predicted"/>
<keyword evidence="1" id="KW-0812">Transmembrane</keyword>
<dbReference type="AlphaFoldDB" id="E0CR57"/>
<keyword evidence="3" id="KW-1185">Reference proteome</keyword>
<organism evidence="2 3">
    <name type="scientific">Vitis vinifera</name>
    <name type="common">Grape</name>
    <dbReference type="NCBI Taxonomy" id="29760"/>
    <lineage>
        <taxon>Eukaryota</taxon>
        <taxon>Viridiplantae</taxon>
        <taxon>Streptophyta</taxon>
        <taxon>Embryophyta</taxon>
        <taxon>Tracheophyta</taxon>
        <taxon>Spermatophyta</taxon>
        <taxon>Magnoliopsida</taxon>
        <taxon>eudicotyledons</taxon>
        <taxon>Gunneridae</taxon>
        <taxon>Pentapetalae</taxon>
        <taxon>rosids</taxon>
        <taxon>Vitales</taxon>
        <taxon>Vitaceae</taxon>
        <taxon>Viteae</taxon>
        <taxon>Vitis</taxon>
    </lineage>
</organism>
<dbReference type="Proteomes" id="UP000009183">
    <property type="component" value="Chromosome 18"/>
</dbReference>
<dbReference type="HOGENOM" id="CLU_3321047_0_0_1"/>
<evidence type="ECO:0000313" key="3">
    <source>
        <dbReference type="Proteomes" id="UP000009183"/>
    </source>
</evidence>
<accession>E0CR57</accession>
<dbReference type="PaxDb" id="29760-VIT_18s0001g02670.t01"/>
<dbReference type="EMBL" id="FN595227">
    <property type="protein sequence ID" value="CBI19011.3"/>
    <property type="molecule type" value="Genomic_DNA"/>
</dbReference>